<organism evidence="2 3">
    <name type="scientific">Paenibacillus algorifonticola</name>
    <dbReference type="NCBI Taxonomy" id="684063"/>
    <lineage>
        <taxon>Bacteria</taxon>
        <taxon>Bacillati</taxon>
        <taxon>Bacillota</taxon>
        <taxon>Bacilli</taxon>
        <taxon>Bacillales</taxon>
        <taxon>Paenibacillaceae</taxon>
        <taxon>Paenibacillus</taxon>
    </lineage>
</organism>
<evidence type="ECO:0000259" key="1">
    <source>
        <dbReference type="PROSITE" id="PS51272"/>
    </source>
</evidence>
<dbReference type="PROSITE" id="PS51272">
    <property type="entry name" value="SLH"/>
    <property type="match status" value="1"/>
</dbReference>
<reference evidence="3" key="1">
    <citation type="submission" date="2016-10" db="EMBL/GenBank/DDBJ databases">
        <authorList>
            <person name="Varghese N."/>
            <person name="Submissions S."/>
        </authorList>
    </citation>
    <scope>NUCLEOTIDE SEQUENCE [LARGE SCALE GENOMIC DNA]</scope>
    <source>
        <strain evidence="3">CGMCC 1.10223</strain>
    </source>
</reference>
<name>A0A1I2IF69_9BACL</name>
<feature type="domain" description="SLH" evidence="1">
    <location>
        <begin position="41"/>
        <end position="95"/>
    </location>
</feature>
<dbReference type="InterPro" id="IPR001119">
    <property type="entry name" value="SLH_dom"/>
</dbReference>
<proteinExistence type="predicted"/>
<sequence length="95" mass="10486">MEGQTENRFGVQASMTREDMAVILSRLMELLKTEPPVRSEQVQFADAKDISRYAEAAVAAMQRAGIIQGFEDGRFVPKGAATRAQAAVMIDRLLQ</sequence>
<dbReference type="AlphaFoldDB" id="A0A1I2IF69"/>
<gene>
    <name evidence="2" type="ORF">SAMN04487969_13340</name>
</gene>
<evidence type="ECO:0000313" key="2">
    <source>
        <dbReference type="EMBL" id="SFF39727.1"/>
    </source>
</evidence>
<evidence type="ECO:0000313" key="3">
    <source>
        <dbReference type="Proteomes" id="UP000183410"/>
    </source>
</evidence>
<dbReference type="OrthoDB" id="9763643at2"/>
<protein>
    <submittedName>
        <fullName evidence="2">S-layer homology domain-containing protein</fullName>
    </submittedName>
</protein>
<dbReference type="Pfam" id="PF00395">
    <property type="entry name" value="SLH"/>
    <property type="match status" value="1"/>
</dbReference>
<accession>A0A1I2IF69</accession>
<keyword evidence="3" id="KW-1185">Reference proteome</keyword>
<dbReference type="EMBL" id="FONN01000033">
    <property type="protein sequence ID" value="SFF39727.1"/>
    <property type="molecule type" value="Genomic_DNA"/>
</dbReference>
<dbReference type="Proteomes" id="UP000183410">
    <property type="component" value="Unassembled WGS sequence"/>
</dbReference>